<dbReference type="PANTHER" id="PTHR30290">
    <property type="entry name" value="PERIPLASMIC BINDING COMPONENT OF ABC TRANSPORTER"/>
    <property type="match status" value="1"/>
</dbReference>
<dbReference type="GO" id="GO:1904680">
    <property type="term" value="F:peptide transmembrane transporter activity"/>
    <property type="evidence" value="ECO:0007669"/>
    <property type="project" value="TreeGrafter"/>
</dbReference>
<organism evidence="2">
    <name type="scientific">marine sediment metagenome</name>
    <dbReference type="NCBI Taxonomy" id="412755"/>
    <lineage>
        <taxon>unclassified sequences</taxon>
        <taxon>metagenomes</taxon>
        <taxon>ecological metagenomes</taxon>
    </lineage>
</organism>
<evidence type="ECO:0000259" key="1">
    <source>
        <dbReference type="Pfam" id="PF00496"/>
    </source>
</evidence>
<dbReference type="AlphaFoldDB" id="X1U6F2"/>
<dbReference type="GO" id="GO:0015833">
    <property type="term" value="P:peptide transport"/>
    <property type="evidence" value="ECO:0007669"/>
    <property type="project" value="TreeGrafter"/>
</dbReference>
<accession>X1U6F2</accession>
<feature type="non-terminal residue" evidence="2">
    <location>
        <position position="257"/>
    </location>
</feature>
<feature type="domain" description="Solute-binding protein family 5" evidence="1">
    <location>
        <begin position="20"/>
        <end position="190"/>
    </location>
</feature>
<comment type="caution">
    <text evidence="2">The sequence shown here is derived from an EMBL/GenBank/DDBJ whole genome shotgun (WGS) entry which is preliminary data.</text>
</comment>
<dbReference type="SUPFAM" id="SSF53850">
    <property type="entry name" value="Periplasmic binding protein-like II"/>
    <property type="match status" value="1"/>
</dbReference>
<dbReference type="PANTHER" id="PTHR30290:SF62">
    <property type="entry name" value="OLIGOPEPTIDE ABC TRANSPORTER, PERIPLASMIC OLIGOPEPTIDE-BINDING PROTEIN"/>
    <property type="match status" value="1"/>
</dbReference>
<sequence>MKKYEEEAGYETSLWYPMNASDRMLAFNQTSKDPVLRKIFRDKRFRIAVSQAINREEISQILHFGMTEPQQAMPPKGTLLYEATKHVAKLYTEYDPAKANRLLDEMGLDKRSAEGWRLRPDGEELFLNFETYQKAWTPSLEMVVDHLRNVGLKASFKIIDLGLFNPRAGDNEMDCYWTAGHSVPVYPDHFVFFPKEDRTPYAPAYGLWYASDGEKGEEPTGEFMENIKRYEQMMIEPDAEKRFELQVQIVTTAVEEL</sequence>
<reference evidence="2" key="1">
    <citation type="journal article" date="2014" name="Front. Microbiol.">
        <title>High frequency of phylogenetically diverse reductive dehalogenase-homologous genes in deep subseafloor sedimentary metagenomes.</title>
        <authorList>
            <person name="Kawai M."/>
            <person name="Futagami T."/>
            <person name="Toyoda A."/>
            <person name="Takaki Y."/>
            <person name="Nishi S."/>
            <person name="Hori S."/>
            <person name="Arai W."/>
            <person name="Tsubouchi T."/>
            <person name="Morono Y."/>
            <person name="Uchiyama I."/>
            <person name="Ito T."/>
            <person name="Fujiyama A."/>
            <person name="Inagaki F."/>
            <person name="Takami H."/>
        </authorList>
    </citation>
    <scope>NUCLEOTIDE SEQUENCE</scope>
    <source>
        <strain evidence="2">Expedition CK06-06</strain>
    </source>
</reference>
<dbReference type="EMBL" id="BARW01015495">
    <property type="protein sequence ID" value="GAI95415.1"/>
    <property type="molecule type" value="Genomic_DNA"/>
</dbReference>
<name>X1U6F2_9ZZZZ</name>
<dbReference type="InterPro" id="IPR000914">
    <property type="entry name" value="SBP_5_dom"/>
</dbReference>
<dbReference type="Gene3D" id="3.10.105.10">
    <property type="entry name" value="Dipeptide-binding Protein, Domain 3"/>
    <property type="match status" value="1"/>
</dbReference>
<dbReference type="Pfam" id="PF00496">
    <property type="entry name" value="SBP_bac_5"/>
    <property type="match status" value="1"/>
</dbReference>
<gene>
    <name evidence="2" type="ORF">S12H4_27177</name>
</gene>
<proteinExistence type="predicted"/>
<protein>
    <recommendedName>
        <fullName evidence="1">Solute-binding protein family 5 domain-containing protein</fullName>
    </recommendedName>
</protein>
<evidence type="ECO:0000313" key="2">
    <source>
        <dbReference type="EMBL" id="GAI95415.1"/>
    </source>
</evidence>
<dbReference type="InterPro" id="IPR039424">
    <property type="entry name" value="SBP_5"/>
</dbReference>